<name>A0AA38X3T4_9EURO</name>
<evidence type="ECO:0000313" key="2">
    <source>
        <dbReference type="Proteomes" id="UP001172673"/>
    </source>
</evidence>
<proteinExistence type="predicted"/>
<dbReference type="AlphaFoldDB" id="A0AA38X3T4"/>
<gene>
    <name evidence="1" type="ORF">H2200_009258</name>
</gene>
<comment type="caution">
    <text evidence="1">The sequence shown here is derived from an EMBL/GenBank/DDBJ whole genome shotgun (WGS) entry which is preliminary data.</text>
</comment>
<protein>
    <submittedName>
        <fullName evidence="1">Uncharacterized protein</fullName>
    </submittedName>
</protein>
<evidence type="ECO:0000313" key="1">
    <source>
        <dbReference type="EMBL" id="KAJ9606297.1"/>
    </source>
</evidence>
<dbReference type="Gene3D" id="3.90.280.10">
    <property type="entry name" value="PEBP-like"/>
    <property type="match status" value="1"/>
</dbReference>
<dbReference type="EMBL" id="JAPDRK010000014">
    <property type="protein sequence ID" value="KAJ9606297.1"/>
    <property type="molecule type" value="Genomic_DNA"/>
</dbReference>
<dbReference type="InterPro" id="IPR036610">
    <property type="entry name" value="PEBP-like_sf"/>
</dbReference>
<dbReference type="SUPFAM" id="SSF49777">
    <property type="entry name" value="PEBP-like"/>
    <property type="match status" value="1"/>
</dbReference>
<keyword evidence="2" id="KW-1185">Reference proteome</keyword>
<reference evidence="1" key="1">
    <citation type="submission" date="2022-10" db="EMBL/GenBank/DDBJ databases">
        <title>Culturing micro-colonial fungi from biological soil crusts in the Mojave desert and describing Neophaeococcomyces mojavensis, and introducing the new genera and species Taxawa tesnikishii.</title>
        <authorList>
            <person name="Kurbessoian T."/>
            <person name="Stajich J.E."/>
        </authorList>
    </citation>
    <scope>NUCLEOTIDE SEQUENCE</scope>
    <source>
        <strain evidence="1">TK_41</strain>
    </source>
</reference>
<sequence length="217" mass="24252">MAPSLFSSKTKLGSPGPVHKLFTRDSHNFKFHRLPTIDVDAPDCGPSGQVGNLNNIAAAETPAKLFPKLAWHFEDEDDDDVLQTMRMIKEYLIVVEDLDGAKFPPSPRAIGIYFVIPPEKTTISAEDLVKTKKGRFERVRVAERNLVGGFKYGDLDGQVWRPPKSMHRIHFQVMALSRTVDSGSLSEFPTINSFYGEVEGAVLGWGEWVGIYEKKTT</sequence>
<dbReference type="Proteomes" id="UP001172673">
    <property type="component" value="Unassembled WGS sequence"/>
</dbReference>
<organism evidence="1 2">
    <name type="scientific">Cladophialophora chaetospira</name>
    <dbReference type="NCBI Taxonomy" id="386627"/>
    <lineage>
        <taxon>Eukaryota</taxon>
        <taxon>Fungi</taxon>
        <taxon>Dikarya</taxon>
        <taxon>Ascomycota</taxon>
        <taxon>Pezizomycotina</taxon>
        <taxon>Eurotiomycetes</taxon>
        <taxon>Chaetothyriomycetidae</taxon>
        <taxon>Chaetothyriales</taxon>
        <taxon>Herpotrichiellaceae</taxon>
        <taxon>Cladophialophora</taxon>
    </lineage>
</organism>
<accession>A0AA38X3T4</accession>